<feature type="compositionally biased region" description="Basic and acidic residues" evidence="1">
    <location>
        <begin position="63"/>
        <end position="78"/>
    </location>
</feature>
<evidence type="ECO:0000313" key="3">
    <source>
        <dbReference type="Proteomes" id="UP001383192"/>
    </source>
</evidence>
<accession>A0AAW0C7X1</accession>
<protein>
    <submittedName>
        <fullName evidence="2">Uncharacterized protein</fullName>
    </submittedName>
</protein>
<gene>
    <name evidence="2" type="ORF">VNI00_012086</name>
</gene>
<reference evidence="2 3" key="1">
    <citation type="submission" date="2024-01" db="EMBL/GenBank/DDBJ databases">
        <title>A draft genome for a cacao thread blight-causing isolate of Paramarasmius palmivorus.</title>
        <authorList>
            <person name="Baruah I.K."/>
            <person name="Bukari Y."/>
            <person name="Amoako-Attah I."/>
            <person name="Meinhardt L.W."/>
            <person name="Bailey B.A."/>
            <person name="Cohen S.P."/>
        </authorList>
    </citation>
    <scope>NUCLEOTIDE SEQUENCE [LARGE SCALE GENOMIC DNA]</scope>
    <source>
        <strain evidence="2 3">GH-12</strain>
    </source>
</reference>
<feature type="region of interest" description="Disordered" evidence="1">
    <location>
        <begin position="63"/>
        <end position="108"/>
    </location>
</feature>
<dbReference type="AlphaFoldDB" id="A0AAW0C7X1"/>
<keyword evidence="3" id="KW-1185">Reference proteome</keyword>
<comment type="caution">
    <text evidence="2">The sequence shown here is derived from an EMBL/GenBank/DDBJ whole genome shotgun (WGS) entry which is preliminary data.</text>
</comment>
<organism evidence="2 3">
    <name type="scientific">Paramarasmius palmivorus</name>
    <dbReference type="NCBI Taxonomy" id="297713"/>
    <lineage>
        <taxon>Eukaryota</taxon>
        <taxon>Fungi</taxon>
        <taxon>Dikarya</taxon>
        <taxon>Basidiomycota</taxon>
        <taxon>Agaricomycotina</taxon>
        <taxon>Agaricomycetes</taxon>
        <taxon>Agaricomycetidae</taxon>
        <taxon>Agaricales</taxon>
        <taxon>Marasmiineae</taxon>
        <taxon>Marasmiaceae</taxon>
        <taxon>Paramarasmius</taxon>
    </lineage>
</organism>
<feature type="region of interest" description="Disordered" evidence="1">
    <location>
        <begin position="1"/>
        <end position="20"/>
    </location>
</feature>
<proteinExistence type="predicted"/>
<evidence type="ECO:0000313" key="2">
    <source>
        <dbReference type="EMBL" id="KAK7034679.1"/>
    </source>
</evidence>
<name>A0AAW0C7X1_9AGAR</name>
<sequence>MQASSPTSASGNSPTDSGFRSFLSSNEEKWKFWDSIYAMHTWRPRSRSPSALEILSHLLRRQTESAHSDTSDFQEDRSSSPAASDSEQQQLETEDESQEQTSPVDGSFSLFYRPQEETEEEAHKRFIDGLCRGLQNPRWWRPEQLENEDTIFSRLEYPYERTSPGSEGISRINVTLNDSLLYSVDGIDQGEDAPRSTNWRRPWGFSGSYRHIIRDSEGCRSCITMGFGDGNVICNYSVLPSSFVNFDYTRVDRFGRCVYDPRVYKYIHITLDIYGSRTQNWKKNPNGPLPIYALKILASSSRRIPTSNLYGPENAVFVQDTRRTLVTSRAEGLDLDIQA</sequence>
<feature type="compositionally biased region" description="Polar residues" evidence="1">
    <location>
        <begin position="79"/>
        <end position="91"/>
    </location>
</feature>
<dbReference type="EMBL" id="JAYKXP010000055">
    <property type="protein sequence ID" value="KAK7034679.1"/>
    <property type="molecule type" value="Genomic_DNA"/>
</dbReference>
<evidence type="ECO:0000256" key="1">
    <source>
        <dbReference type="SAM" id="MobiDB-lite"/>
    </source>
</evidence>
<dbReference type="Proteomes" id="UP001383192">
    <property type="component" value="Unassembled WGS sequence"/>
</dbReference>